<name>A0A0S3SXE3_PHAAN</name>
<proteinExistence type="predicted"/>
<reference evidence="1 2" key="1">
    <citation type="journal article" date="2015" name="Sci. Rep.">
        <title>The power of single molecule real-time sequencing technology in the de novo assembly of a eukaryotic genome.</title>
        <authorList>
            <person name="Sakai H."/>
            <person name="Naito K."/>
            <person name="Ogiso-Tanaka E."/>
            <person name="Takahashi Y."/>
            <person name="Iseki K."/>
            <person name="Muto C."/>
            <person name="Satou K."/>
            <person name="Teruya K."/>
            <person name="Shiroma A."/>
            <person name="Shimoji M."/>
            <person name="Hirano T."/>
            <person name="Itoh T."/>
            <person name="Kaga A."/>
            <person name="Tomooka N."/>
        </authorList>
    </citation>
    <scope>NUCLEOTIDE SEQUENCE [LARGE SCALE GENOMIC DNA]</scope>
    <source>
        <strain evidence="2">cv. Shumari</strain>
    </source>
</reference>
<evidence type="ECO:0000313" key="1">
    <source>
        <dbReference type="EMBL" id="BAT97526.1"/>
    </source>
</evidence>
<organism evidence="1 2">
    <name type="scientific">Vigna angularis var. angularis</name>
    <dbReference type="NCBI Taxonomy" id="157739"/>
    <lineage>
        <taxon>Eukaryota</taxon>
        <taxon>Viridiplantae</taxon>
        <taxon>Streptophyta</taxon>
        <taxon>Embryophyta</taxon>
        <taxon>Tracheophyta</taxon>
        <taxon>Spermatophyta</taxon>
        <taxon>Magnoliopsida</taxon>
        <taxon>eudicotyledons</taxon>
        <taxon>Gunneridae</taxon>
        <taxon>Pentapetalae</taxon>
        <taxon>rosids</taxon>
        <taxon>fabids</taxon>
        <taxon>Fabales</taxon>
        <taxon>Fabaceae</taxon>
        <taxon>Papilionoideae</taxon>
        <taxon>50 kb inversion clade</taxon>
        <taxon>NPAAA clade</taxon>
        <taxon>indigoferoid/millettioid clade</taxon>
        <taxon>Phaseoleae</taxon>
        <taxon>Vigna</taxon>
    </lineage>
</organism>
<protein>
    <submittedName>
        <fullName evidence="1">Uncharacterized protein</fullName>
    </submittedName>
</protein>
<keyword evidence="2" id="KW-1185">Reference proteome</keyword>
<sequence length="69" mass="7803">MLSPVNLASHGAGFVGTPKPLTSMIHFLNPSLSLSLWNCWKSKRAKLLLSDFQTPHHAQEAKYYFTHYS</sequence>
<accession>A0A0S3SXE3</accession>
<gene>
    <name evidence="1" type="primary">Vigan.09G099400</name>
    <name evidence="1" type="ORF">VIGAN_09099400</name>
</gene>
<dbReference type="Proteomes" id="UP000291084">
    <property type="component" value="Chromosome 9"/>
</dbReference>
<dbReference type="AlphaFoldDB" id="A0A0S3SXE3"/>
<dbReference type="EMBL" id="AP015042">
    <property type="protein sequence ID" value="BAT97526.1"/>
    <property type="molecule type" value="Genomic_DNA"/>
</dbReference>
<evidence type="ECO:0000313" key="2">
    <source>
        <dbReference type="Proteomes" id="UP000291084"/>
    </source>
</evidence>